<keyword evidence="7" id="KW-0238">DNA-binding</keyword>
<accession>A0A6P7JM82</accession>
<keyword evidence="9" id="KW-0539">Nucleus</keyword>
<keyword evidence="8" id="KW-0804">Transcription</keyword>
<evidence type="ECO:0000313" key="14">
    <source>
        <dbReference type="RefSeq" id="XP_028278044.1"/>
    </source>
</evidence>
<dbReference type="FunFam" id="4.10.280.10:FF:000007">
    <property type="entry name" value="single-minded homolog 1 isoform X1"/>
    <property type="match status" value="1"/>
</dbReference>
<dbReference type="SMART" id="SM00091">
    <property type="entry name" value="PAS"/>
    <property type="match status" value="2"/>
</dbReference>
<dbReference type="GO" id="GO:0005634">
    <property type="term" value="C:nucleus"/>
    <property type="evidence" value="ECO:0007669"/>
    <property type="project" value="UniProtKB-SubCell"/>
</dbReference>
<keyword evidence="5" id="KW-0524">Neurogenesis</keyword>
<dbReference type="OrthoDB" id="6021714at2759"/>
<feature type="compositionally biased region" description="Polar residues" evidence="10">
    <location>
        <begin position="514"/>
        <end position="526"/>
    </location>
</feature>
<dbReference type="Pfam" id="PF08447">
    <property type="entry name" value="PAS_3"/>
    <property type="match status" value="1"/>
</dbReference>
<dbReference type="PANTHER" id="PTHR23043">
    <property type="entry name" value="HYPOXIA-INDUCIBLE FACTOR 1 ALPHA"/>
    <property type="match status" value="1"/>
</dbReference>
<organism evidence="13 14">
    <name type="scientific">Parambassis ranga</name>
    <name type="common">Indian glassy fish</name>
    <dbReference type="NCBI Taxonomy" id="210632"/>
    <lineage>
        <taxon>Eukaryota</taxon>
        <taxon>Metazoa</taxon>
        <taxon>Chordata</taxon>
        <taxon>Craniata</taxon>
        <taxon>Vertebrata</taxon>
        <taxon>Euteleostomi</taxon>
        <taxon>Actinopterygii</taxon>
        <taxon>Neopterygii</taxon>
        <taxon>Teleostei</taxon>
        <taxon>Neoteleostei</taxon>
        <taxon>Acanthomorphata</taxon>
        <taxon>Ovalentaria</taxon>
        <taxon>Ambassidae</taxon>
        <taxon>Parambassis</taxon>
    </lineage>
</organism>
<evidence type="ECO:0000256" key="9">
    <source>
        <dbReference type="ARBA" id="ARBA00023242"/>
    </source>
</evidence>
<dbReference type="InterPro" id="IPR000014">
    <property type="entry name" value="PAS"/>
</dbReference>
<dbReference type="InterPro" id="IPR036638">
    <property type="entry name" value="HLH_DNA-bd_sf"/>
</dbReference>
<evidence type="ECO:0000259" key="12">
    <source>
        <dbReference type="PROSITE" id="PS50888"/>
    </source>
</evidence>
<feature type="domain" description="PAS" evidence="11">
    <location>
        <begin position="233"/>
        <end position="288"/>
    </location>
</feature>
<dbReference type="PROSITE" id="PS50112">
    <property type="entry name" value="PAS"/>
    <property type="match status" value="2"/>
</dbReference>
<dbReference type="InterPro" id="IPR035965">
    <property type="entry name" value="PAS-like_dom_sf"/>
</dbReference>
<dbReference type="InterPro" id="IPR013767">
    <property type="entry name" value="PAS_fold"/>
</dbReference>
<reference evidence="14" key="1">
    <citation type="submission" date="2025-08" db="UniProtKB">
        <authorList>
            <consortium name="RefSeq"/>
        </authorList>
    </citation>
    <scope>IDENTIFICATION</scope>
</reference>
<evidence type="ECO:0000259" key="11">
    <source>
        <dbReference type="PROSITE" id="PS50112"/>
    </source>
</evidence>
<evidence type="ECO:0000256" key="10">
    <source>
        <dbReference type="SAM" id="MobiDB-lite"/>
    </source>
</evidence>
<keyword evidence="2" id="KW-0217">Developmental protein</keyword>
<dbReference type="GeneID" id="114446588"/>
<name>A0A6P7JM82_9TELE</name>
<dbReference type="FunFam" id="3.30.450.20:FF:000047">
    <property type="entry name" value="SIM bHLH transcription factor 2"/>
    <property type="match status" value="1"/>
</dbReference>
<evidence type="ECO:0000256" key="8">
    <source>
        <dbReference type="ARBA" id="ARBA00023163"/>
    </source>
</evidence>
<dbReference type="GO" id="GO:0000977">
    <property type="term" value="F:RNA polymerase II transcription regulatory region sequence-specific DNA binding"/>
    <property type="evidence" value="ECO:0007669"/>
    <property type="project" value="TreeGrafter"/>
</dbReference>
<evidence type="ECO:0000256" key="4">
    <source>
        <dbReference type="ARBA" id="ARBA00022782"/>
    </source>
</evidence>
<dbReference type="Pfam" id="PF00989">
    <property type="entry name" value="PAS"/>
    <property type="match status" value="1"/>
</dbReference>
<dbReference type="GO" id="GO:0046983">
    <property type="term" value="F:protein dimerization activity"/>
    <property type="evidence" value="ECO:0007669"/>
    <property type="project" value="InterPro"/>
</dbReference>
<evidence type="ECO:0000256" key="2">
    <source>
        <dbReference type="ARBA" id="ARBA00022473"/>
    </source>
</evidence>
<keyword evidence="13" id="KW-1185">Reference proteome</keyword>
<dbReference type="PROSITE" id="PS50888">
    <property type="entry name" value="BHLH"/>
    <property type="match status" value="1"/>
</dbReference>
<proteinExistence type="predicted"/>
<dbReference type="Pfam" id="PF23171">
    <property type="entry name" value="bHLH_HIF1A"/>
    <property type="match status" value="1"/>
</dbReference>
<sequence length="695" mass="78267">MKEKSKNAAKTRREKENGEFYELAKLLPLPAAITSQLDKASIIRLTSSYLKMRAVFPDGLGEGWGQSRRLSPMDHMAKELGSHLLQTLDGFVFVLASDGKIMYISETASVHLGLSQVELTGNSIFEYIHPSDHDEMTAVLGICQPPYHHLSAEYEVERSFFLRMKCVLAKRNAGLTCGGFKVIHCSGYLKIRQYMMDMSLYESCYQTVSLVAVGHSLPPSAITEIKLHSNMFMFRASLDFKLIFLDMRVAELTGYEPQDLIEKTLYHHVHACDIFHLRYAHHILLMKGQVTTKYYRMLSKHGGWVWMQSYATIIHNSRSSRPHCIVSVNYVLTDVESKELQLSEDQSRATKPGLSLTSSQDVCKQLRSKAVKMKSKLRATPYTEDRWKERSMNVLTPGWEKSSSLSPEAGQVSCSPSYKLTLHYNHQHPDLSQIIGSVHGRRPVGWNIGSTVSRKYMGPVLAAERRYSDCTSCKKPHSTSKLKEEPFEQSTSVHREVFEVCPQPQTHATKKNRPSSQGVQQSSNSAEVLQGNEALACSLLSGLVLGKGEQSHLGHSFPVQMVLEQRRRIMMMEVPYSHQAQHPVDRYQTCGAATELPRNSEEDRRLLIDAGGGGALPHQPPYMSLNFDSVLDKHTCNKDHLLTTPSHTTDGFSYQGKETASYSCNSQSPSFSMYPEGHREIPHYISTSVIITNER</sequence>
<dbReference type="InterPro" id="IPR013655">
    <property type="entry name" value="PAS_fold_3"/>
</dbReference>
<dbReference type="SUPFAM" id="SSF55785">
    <property type="entry name" value="PYP-like sensor domain (PAS domain)"/>
    <property type="match status" value="2"/>
</dbReference>
<dbReference type="AlphaFoldDB" id="A0A6P7JM82"/>
<dbReference type="InterPro" id="IPR011598">
    <property type="entry name" value="bHLH_dom"/>
</dbReference>
<dbReference type="PANTHER" id="PTHR23043:SF19">
    <property type="entry name" value="SINGLE-MINDED HOMOLOG 2"/>
    <property type="match status" value="1"/>
</dbReference>
<dbReference type="Gene3D" id="3.30.450.20">
    <property type="entry name" value="PAS domain"/>
    <property type="match status" value="2"/>
</dbReference>
<feature type="region of interest" description="Disordered" evidence="10">
    <location>
        <begin position="505"/>
        <end position="526"/>
    </location>
</feature>
<dbReference type="SMART" id="SM00086">
    <property type="entry name" value="PAC"/>
    <property type="match status" value="1"/>
</dbReference>
<dbReference type="FunFam" id="3.30.450.20:FF:000017">
    <property type="entry name" value="SIM bHLH transcription factor 2"/>
    <property type="match status" value="1"/>
</dbReference>
<dbReference type="SMART" id="SM00353">
    <property type="entry name" value="HLH"/>
    <property type="match status" value="1"/>
</dbReference>
<dbReference type="NCBIfam" id="TIGR00229">
    <property type="entry name" value="sensory_box"/>
    <property type="match status" value="1"/>
</dbReference>
<keyword evidence="3" id="KW-0677">Repeat</keyword>
<protein>
    <submittedName>
        <fullName evidence="14">Single-minded homolog 2</fullName>
    </submittedName>
</protein>
<evidence type="ECO:0000256" key="5">
    <source>
        <dbReference type="ARBA" id="ARBA00022902"/>
    </source>
</evidence>
<evidence type="ECO:0000256" key="3">
    <source>
        <dbReference type="ARBA" id="ARBA00022737"/>
    </source>
</evidence>
<gene>
    <name evidence="14" type="primary">sim2</name>
</gene>
<feature type="domain" description="BHLH" evidence="12">
    <location>
        <begin position="1"/>
        <end position="53"/>
    </location>
</feature>
<comment type="subcellular location">
    <subcellularLocation>
        <location evidence="1">Nucleus</location>
    </subcellularLocation>
</comment>
<evidence type="ECO:0000256" key="7">
    <source>
        <dbReference type="ARBA" id="ARBA00023125"/>
    </source>
</evidence>
<feature type="domain" description="PAS" evidence="11">
    <location>
        <begin position="77"/>
        <end position="140"/>
    </location>
</feature>
<dbReference type="GO" id="GO:0000981">
    <property type="term" value="F:DNA-binding transcription factor activity, RNA polymerase II-specific"/>
    <property type="evidence" value="ECO:0007669"/>
    <property type="project" value="TreeGrafter"/>
</dbReference>
<dbReference type="SUPFAM" id="SSF47459">
    <property type="entry name" value="HLH, helix-loop-helix DNA-binding domain"/>
    <property type="match status" value="1"/>
</dbReference>
<dbReference type="Proteomes" id="UP000515145">
    <property type="component" value="Chromosome 14"/>
</dbReference>
<keyword evidence="6" id="KW-0805">Transcription regulation</keyword>
<evidence type="ECO:0000313" key="13">
    <source>
        <dbReference type="Proteomes" id="UP000515145"/>
    </source>
</evidence>
<dbReference type="InParanoid" id="A0A6P7JM82"/>
<dbReference type="GO" id="GO:0030154">
    <property type="term" value="P:cell differentiation"/>
    <property type="evidence" value="ECO:0007669"/>
    <property type="project" value="UniProtKB-KW"/>
</dbReference>
<dbReference type="InterPro" id="IPR001610">
    <property type="entry name" value="PAC"/>
</dbReference>
<keyword evidence="4" id="KW-0221">Differentiation</keyword>
<dbReference type="CDD" id="cd00130">
    <property type="entry name" value="PAS"/>
    <property type="match status" value="2"/>
</dbReference>
<evidence type="ECO:0000256" key="1">
    <source>
        <dbReference type="ARBA" id="ARBA00004123"/>
    </source>
</evidence>
<dbReference type="GO" id="GO:0007399">
    <property type="term" value="P:nervous system development"/>
    <property type="evidence" value="ECO:0007669"/>
    <property type="project" value="UniProtKB-KW"/>
</dbReference>
<dbReference type="Gene3D" id="4.10.280.10">
    <property type="entry name" value="Helix-loop-helix DNA-binding domain"/>
    <property type="match status" value="1"/>
</dbReference>
<dbReference type="RefSeq" id="XP_028278044.1">
    <property type="nucleotide sequence ID" value="XM_028422243.1"/>
</dbReference>
<evidence type="ECO:0000256" key="6">
    <source>
        <dbReference type="ARBA" id="ARBA00023015"/>
    </source>
</evidence>
<dbReference type="CTD" id="6493"/>